<dbReference type="InterPro" id="IPR006059">
    <property type="entry name" value="SBP"/>
</dbReference>
<dbReference type="PANTHER" id="PTHR43649">
    <property type="entry name" value="ARABINOSE-BINDING PROTEIN-RELATED"/>
    <property type="match status" value="1"/>
</dbReference>
<comment type="caution">
    <text evidence="1">The sequence shown here is derived from an EMBL/GenBank/DDBJ whole genome shotgun (WGS) entry which is preliminary data.</text>
</comment>
<dbReference type="RefSeq" id="WP_005540712.1">
    <property type="nucleotide sequence ID" value="NZ_JH378832.1"/>
</dbReference>
<dbReference type="EMBL" id="ACZL01000021">
    <property type="protein sequence ID" value="EHI55518.1"/>
    <property type="molecule type" value="Genomic_DNA"/>
</dbReference>
<dbReference type="AlphaFoldDB" id="G5GI43"/>
<keyword evidence="2" id="KW-1185">Reference proteome</keyword>
<sequence length="470" mass="52935">MSLRVRFLLATVLLAAILSGCSIFSKKKEPVVLTMWHVYGGQTDSPLNRTIDRFNETLGRQEGIRIQVTSVSNTNTIHQAVLAAAKKEPGAAELPDMFVSYPKTVLSLPDRSILVDYGEYFSEEELRGYIPEFIDEGRIDGKLLVFPAAKSTEILFINKTLFDRFAVQTGVDEKELATWEGLFCVAKLYTKWTDEQTPDIPNDGKSFFVHDYHFNYFQVGCESLGESFFTDLDEGERIAFGPKFRQIWEPYADAAISGGVWLRDGYATEPLRTGGAIVSVASSASVLYYEDIVTYENNVSEPIEVRAYPVPVFEGGEKLVMQRGAGFCTVKSVPEKEKAAAVFLKWLTEPENNIEFVTNAGYMPVTKAAFEQLPEAAGKLDNPKYRSLYEALEKTQADYRFYVAPQFNNYLDLEMLFEKSTRLELLRMKQEYQEEAGQGNYAASGSDDKAEAEKKSCVEKAYLNLKQVME</sequence>
<dbReference type="Proteomes" id="UP000003011">
    <property type="component" value="Unassembled WGS sequence"/>
</dbReference>
<name>G5GI43_9FIRM</name>
<organism evidence="1 2">
    <name type="scientific">Johnsonella ignava ATCC 51276</name>
    <dbReference type="NCBI Taxonomy" id="679200"/>
    <lineage>
        <taxon>Bacteria</taxon>
        <taxon>Bacillati</taxon>
        <taxon>Bacillota</taxon>
        <taxon>Clostridia</taxon>
        <taxon>Lachnospirales</taxon>
        <taxon>Lachnospiraceae</taxon>
        <taxon>Johnsonella</taxon>
    </lineage>
</organism>
<dbReference type="STRING" id="679200.HMPREF9333_01233"/>
<accession>G5GI43</accession>
<dbReference type="SUPFAM" id="SSF53850">
    <property type="entry name" value="Periplasmic binding protein-like II"/>
    <property type="match status" value="1"/>
</dbReference>
<dbReference type="PROSITE" id="PS51257">
    <property type="entry name" value="PROKAR_LIPOPROTEIN"/>
    <property type="match status" value="1"/>
</dbReference>
<dbReference type="Gene3D" id="3.40.190.10">
    <property type="entry name" value="Periplasmic binding protein-like II"/>
    <property type="match status" value="1"/>
</dbReference>
<dbReference type="PATRIC" id="fig|679200.3.peg.1314"/>
<evidence type="ECO:0008006" key="3">
    <source>
        <dbReference type="Google" id="ProtNLM"/>
    </source>
</evidence>
<dbReference type="HOGENOM" id="CLU_043127_0_0_9"/>
<protein>
    <recommendedName>
        <fullName evidence="3">Extracellular solute-binding protein</fullName>
    </recommendedName>
</protein>
<gene>
    <name evidence="1" type="ORF">HMPREF9333_01233</name>
</gene>
<dbReference type="eggNOG" id="COG1653">
    <property type="taxonomic scope" value="Bacteria"/>
</dbReference>
<dbReference type="OrthoDB" id="9764785at2"/>
<dbReference type="InterPro" id="IPR050490">
    <property type="entry name" value="Bact_solute-bd_prot1"/>
</dbReference>
<dbReference type="Pfam" id="PF13416">
    <property type="entry name" value="SBP_bac_8"/>
    <property type="match status" value="1"/>
</dbReference>
<proteinExistence type="predicted"/>
<evidence type="ECO:0000313" key="2">
    <source>
        <dbReference type="Proteomes" id="UP000003011"/>
    </source>
</evidence>
<reference evidence="1 2" key="1">
    <citation type="submission" date="2011-08" db="EMBL/GenBank/DDBJ databases">
        <title>The Genome Sequence of Johnsonella ignava ATCC 51276.</title>
        <authorList>
            <consortium name="The Broad Institute Genome Sequencing Platform"/>
            <person name="Earl A."/>
            <person name="Ward D."/>
            <person name="Feldgarden M."/>
            <person name="Gevers D."/>
            <person name="Izard J."/>
            <person name="Blanton J.M."/>
            <person name="Baranova O.V."/>
            <person name="Dewhirst F.E."/>
            <person name="Young S.K."/>
            <person name="Zeng Q."/>
            <person name="Gargeya S."/>
            <person name="Fitzgerald M."/>
            <person name="Haas B."/>
            <person name="Abouelleil A."/>
            <person name="Alvarado L."/>
            <person name="Arachchi H.M."/>
            <person name="Berlin A."/>
            <person name="Brown A."/>
            <person name="Chapman S.B."/>
            <person name="Chen Z."/>
            <person name="Dunbar C."/>
            <person name="Freedman E."/>
            <person name="Gearin G."/>
            <person name="Gellesch M."/>
            <person name="Goldberg J."/>
            <person name="Griggs A."/>
            <person name="Gujja S."/>
            <person name="Heiman D."/>
            <person name="Howarth C."/>
            <person name="Larson L."/>
            <person name="Lui A."/>
            <person name="MacDonald P.J.P."/>
            <person name="Montmayeur A."/>
            <person name="Murphy C."/>
            <person name="Neiman D."/>
            <person name="Pearson M."/>
            <person name="Priest M."/>
            <person name="Roberts A."/>
            <person name="Saif S."/>
            <person name="Shea T."/>
            <person name="Shenoy N."/>
            <person name="Sisk P."/>
            <person name="Stolte C."/>
            <person name="Sykes S."/>
            <person name="Wortman J."/>
            <person name="Nusbaum C."/>
            <person name="Birren B."/>
        </authorList>
    </citation>
    <scope>NUCLEOTIDE SEQUENCE [LARGE SCALE GENOMIC DNA]</scope>
    <source>
        <strain evidence="1 2">ATCC 51276</strain>
    </source>
</reference>
<evidence type="ECO:0000313" key="1">
    <source>
        <dbReference type="EMBL" id="EHI55518.1"/>
    </source>
</evidence>
<dbReference type="PANTHER" id="PTHR43649:SF12">
    <property type="entry name" value="DIACETYLCHITOBIOSE BINDING PROTEIN DASA"/>
    <property type="match status" value="1"/>
</dbReference>